<feature type="region of interest" description="Disordered" evidence="2">
    <location>
        <begin position="142"/>
        <end position="162"/>
    </location>
</feature>
<dbReference type="Gene3D" id="3.30.930.30">
    <property type="match status" value="1"/>
</dbReference>
<feature type="coiled-coil region" evidence="1">
    <location>
        <begin position="276"/>
        <end position="310"/>
    </location>
</feature>
<feature type="coiled-coil region" evidence="1">
    <location>
        <begin position="212"/>
        <end position="246"/>
    </location>
</feature>
<dbReference type="CDD" id="cd17242">
    <property type="entry name" value="MobM_relaxase"/>
    <property type="match status" value="1"/>
</dbReference>
<evidence type="ECO:0000313" key="3">
    <source>
        <dbReference type="EMBL" id="TWV71670.1"/>
    </source>
</evidence>
<evidence type="ECO:0000256" key="1">
    <source>
        <dbReference type="SAM" id="Coils"/>
    </source>
</evidence>
<dbReference type="EMBL" id="VOHY01000012">
    <property type="protein sequence ID" value="TWV71670.1"/>
    <property type="molecule type" value="Genomic_DNA"/>
</dbReference>
<dbReference type="InterPro" id="IPR001668">
    <property type="entry name" value="Mob_Pre"/>
</dbReference>
<dbReference type="AlphaFoldDB" id="A0A5C6L5M1"/>
<gene>
    <name evidence="3" type="ORF">FSA08_15000</name>
    <name evidence="4" type="ORF">NXX45_10560</name>
</gene>
<dbReference type="GO" id="GO:0006310">
    <property type="term" value="P:DNA recombination"/>
    <property type="evidence" value="ECO:0007669"/>
    <property type="project" value="InterPro"/>
</dbReference>
<dbReference type="GO" id="GO:0003677">
    <property type="term" value="F:DNA binding"/>
    <property type="evidence" value="ECO:0007669"/>
    <property type="project" value="InterPro"/>
</dbReference>
<keyword evidence="1" id="KW-0175">Coiled coil</keyword>
<dbReference type="RefSeq" id="WP_008659048.1">
    <property type="nucleotide sequence ID" value="NZ_CAAKNW010000006.1"/>
</dbReference>
<dbReference type="Proteomes" id="UP001060330">
    <property type="component" value="Chromosome"/>
</dbReference>
<feature type="compositionally biased region" description="Basic and acidic residues" evidence="2">
    <location>
        <begin position="142"/>
        <end position="153"/>
    </location>
</feature>
<evidence type="ECO:0000313" key="4">
    <source>
        <dbReference type="EMBL" id="UVR58455.1"/>
    </source>
</evidence>
<dbReference type="EMBL" id="CP103216">
    <property type="protein sequence ID" value="UVR58455.1"/>
    <property type="molecule type" value="Genomic_DNA"/>
</dbReference>
<dbReference type="NCBIfam" id="NF041497">
    <property type="entry name" value="MobV"/>
    <property type="match status" value="1"/>
</dbReference>
<dbReference type="Proteomes" id="UP000318041">
    <property type="component" value="Unassembled WGS sequence"/>
</dbReference>
<reference evidence="3 5" key="1">
    <citation type="submission" date="2019-08" db="EMBL/GenBank/DDBJ databases">
        <title>Genome sequencing of Bacteroides fragilis Sample_iSURF_9.</title>
        <authorList>
            <person name="Chandler J.E."/>
            <person name="Ruoff K.L."/>
            <person name="Price C.E."/>
            <person name="Valls R.A."/>
            <person name="O'Toole G.A."/>
        </authorList>
    </citation>
    <scope>NUCLEOTIDE SEQUENCE [LARGE SCALE GENOMIC DNA]</scope>
    <source>
        <strain evidence="3 5">CFPLTA004_1B</strain>
    </source>
</reference>
<evidence type="ECO:0000313" key="5">
    <source>
        <dbReference type="Proteomes" id="UP000318041"/>
    </source>
</evidence>
<organism evidence="3 5">
    <name type="scientific">Bacteroides fragilis</name>
    <dbReference type="NCBI Taxonomy" id="817"/>
    <lineage>
        <taxon>Bacteria</taxon>
        <taxon>Pseudomonadati</taxon>
        <taxon>Bacteroidota</taxon>
        <taxon>Bacteroidia</taxon>
        <taxon>Bacteroidales</taxon>
        <taxon>Bacteroidaceae</taxon>
        <taxon>Bacteroides</taxon>
    </lineage>
</organism>
<protein>
    <submittedName>
        <fullName evidence="3">Mobilization protein</fullName>
    </submittedName>
    <submittedName>
        <fullName evidence="4">Plasmid recombination protein</fullName>
    </submittedName>
</protein>
<dbReference type="Pfam" id="PF01076">
    <property type="entry name" value="Mob_Pre"/>
    <property type="match status" value="1"/>
</dbReference>
<accession>A0A5C6L5M1</accession>
<name>A0A5C6L5M1_BACFG</name>
<proteinExistence type="predicted"/>
<reference evidence="4" key="2">
    <citation type="submission" date="2022-08" db="EMBL/GenBank/DDBJ databases">
        <title>Genome Sequencing of Bacteroides fragilis Group Isolates with Nanopore Technology.</title>
        <authorList>
            <person name="Tisza M.J."/>
            <person name="Smith D."/>
            <person name="Dekker J.P."/>
        </authorList>
    </citation>
    <scope>NUCLEOTIDE SEQUENCE</scope>
    <source>
        <strain evidence="4">BFG-70</strain>
    </source>
</reference>
<sequence length="446" mass="51624">MGYAVLHLEKAKGTDSRMSAHIERTVHPKNADRTRTHLNRELVQFPEGVRNRTQAIAHRVETAGIRRKVGTNQVRAIRVLLTGSNRDMKQIEADGRLDDWCNDSLQWLRETYGEQNLVSAVLHMDEKTPHIHATVIPIVTGERRKAGQEEQNGKKKYRKKNPQDVRLCADDVMARHRLKHYQDTYAQAMNKYGLQRGVDGSLARHISTMQYYKQLVEQQDSLQENIENLLGLEEEAMKKLKQVKGEINVQKMKGAAVNATTAIADGVSSLFGGSKVKKLEAENENLKRNIVNLQKQVQAEQREQTKMENRHSSEINRVDRSYRQKIAEYDNRLELIDTYFPIVKELIPIAEQCREVGFTEELTRRIVSLQPVEFKGRLYSKEYKEKFRTEHSTATVERDPQEKGKFRLCIDGVPILDWFRKKFQEIKEKLGLNTPVENKQRKGLKI</sequence>
<evidence type="ECO:0000256" key="2">
    <source>
        <dbReference type="SAM" id="MobiDB-lite"/>
    </source>
</evidence>